<dbReference type="InterPro" id="IPR036388">
    <property type="entry name" value="WH-like_DNA-bd_sf"/>
</dbReference>
<dbReference type="Pfam" id="PF00753">
    <property type="entry name" value="Lactamase_B"/>
    <property type="match status" value="1"/>
</dbReference>
<dbReference type="Pfam" id="PF17778">
    <property type="entry name" value="WHD_BLACT"/>
    <property type="match status" value="1"/>
</dbReference>
<dbReference type="SUPFAM" id="SSF56281">
    <property type="entry name" value="Metallo-hydrolase/oxidoreductase"/>
    <property type="match status" value="1"/>
</dbReference>
<dbReference type="Gene3D" id="3.60.15.10">
    <property type="entry name" value="Ribonuclease Z/Hydroxyacylglutathione hydrolase-like"/>
    <property type="match status" value="1"/>
</dbReference>
<dbReference type="GO" id="GO:0016787">
    <property type="term" value="F:hydrolase activity"/>
    <property type="evidence" value="ECO:0007669"/>
    <property type="project" value="UniProtKB-KW"/>
</dbReference>
<reference evidence="2 3" key="1">
    <citation type="submission" date="2015-09" db="EMBL/GenBank/DDBJ databases">
        <authorList>
            <consortium name="Swine Surveillance"/>
        </authorList>
    </citation>
    <scope>NUCLEOTIDE SEQUENCE [LARGE SCALE GENOMIC DNA]</scope>
    <source>
        <strain evidence="2 3">CECT 5294</strain>
    </source>
</reference>
<dbReference type="InterPro" id="IPR001279">
    <property type="entry name" value="Metallo-B-lactamas"/>
</dbReference>
<dbReference type="PANTHER" id="PTHR23131">
    <property type="entry name" value="ENDORIBONUCLEASE LACTB2"/>
    <property type="match status" value="1"/>
</dbReference>
<dbReference type="Proteomes" id="UP000051298">
    <property type="component" value="Unassembled WGS sequence"/>
</dbReference>
<evidence type="ECO:0000259" key="1">
    <source>
        <dbReference type="SMART" id="SM00849"/>
    </source>
</evidence>
<dbReference type="EMBL" id="CYRX01000031">
    <property type="protein sequence ID" value="CUH60897.1"/>
    <property type="molecule type" value="Genomic_DNA"/>
</dbReference>
<dbReference type="CDD" id="cd16278">
    <property type="entry name" value="metallo-hydrolase-like_MBL-fold"/>
    <property type="match status" value="1"/>
</dbReference>
<dbReference type="PANTHER" id="PTHR23131:SF0">
    <property type="entry name" value="ENDORIBONUCLEASE LACTB2"/>
    <property type="match status" value="1"/>
</dbReference>
<dbReference type="Gene3D" id="1.10.10.10">
    <property type="entry name" value="Winged helix-like DNA-binding domain superfamily/Winged helix DNA-binding domain"/>
    <property type="match status" value="1"/>
</dbReference>
<protein>
    <submittedName>
        <fullName evidence="2">Hydroxyacylglutathione hydrolase</fullName>
    </submittedName>
</protein>
<keyword evidence="2" id="KW-0378">Hydrolase</keyword>
<evidence type="ECO:0000313" key="3">
    <source>
        <dbReference type="Proteomes" id="UP000051298"/>
    </source>
</evidence>
<proteinExistence type="predicted"/>
<organism evidence="2 3">
    <name type="scientific">Thalassobacter stenotrophicus</name>
    <dbReference type="NCBI Taxonomy" id="266809"/>
    <lineage>
        <taxon>Bacteria</taxon>
        <taxon>Pseudomonadati</taxon>
        <taxon>Pseudomonadota</taxon>
        <taxon>Alphaproteobacteria</taxon>
        <taxon>Rhodobacterales</taxon>
        <taxon>Roseobacteraceae</taxon>
        <taxon>Thalassobacter</taxon>
    </lineage>
</organism>
<dbReference type="SMART" id="SM00849">
    <property type="entry name" value="Lactamase_B"/>
    <property type="match status" value="1"/>
</dbReference>
<accession>A0A0P1F0I5</accession>
<dbReference type="InterPro" id="IPR041516">
    <property type="entry name" value="LACTB2_WH"/>
</dbReference>
<sequence>MIQTLAPDLRCIRAPNPSPMTEKGTNTYLLGRTDIALIDPGPKDTKHLEAILTALSPGQRISHILVTHSHHDHSGLVPELAQATGAPVYGFGPSHAGRSALMDRLAQDNILAGGEGIDPDFAPDVILPDLTQIAGTDWSLTAHWTPGHMANHLSFEWHEGRALFTGDIVMGWASSLISPPDGDVGQFFTSLDRLESVNADILFAGHGAPIHAPRERIEWLRSHRTERLRAAQAALTRDPQNLEALIPQLYADVPQKMWPAAARNLLATLIELENRGVCQSDPAPGLNAHFRLP</sequence>
<name>A0A0P1F0I5_9RHOB</name>
<dbReference type="InterPro" id="IPR036866">
    <property type="entry name" value="RibonucZ/Hydroxyglut_hydro"/>
</dbReference>
<feature type="domain" description="Metallo-beta-lactamase" evidence="1">
    <location>
        <begin position="24"/>
        <end position="206"/>
    </location>
</feature>
<dbReference type="RefSeq" id="WP_058123767.1">
    <property type="nucleotide sequence ID" value="NZ_CYRX01000031.1"/>
</dbReference>
<gene>
    <name evidence="2" type="ORF">THS5294_02193</name>
</gene>
<dbReference type="InterPro" id="IPR050662">
    <property type="entry name" value="Sec-metab_biosynth-thioest"/>
</dbReference>
<evidence type="ECO:0000313" key="2">
    <source>
        <dbReference type="EMBL" id="CUH60897.1"/>
    </source>
</evidence>
<dbReference type="AlphaFoldDB" id="A0A0P1F0I5"/>